<dbReference type="Gene3D" id="2.60.120.260">
    <property type="entry name" value="Galactose-binding domain-like"/>
    <property type="match status" value="1"/>
</dbReference>
<keyword evidence="2" id="KW-1133">Transmembrane helix</keyword>
<dbReference type="AlphaFoldDB" id="A0A9P6CVZ2"/>
<evidence type="ECO:0000256" key="1">
    <source>
        <dbReference type="SAM" id="MobiDB-lite"/>
    </source>
</evidence>
<keyword evidence="4" id="KW-1185">Reference proteome</keyword>
<evidence type="ECO:0000256" key="2">
    <source>
        <dbReference type="SAM" id="Phobius"/>
    </source>
</evidence>
<dbReference type="EMBL" id="MU155342">
    <property type="protein sequence ID" value="KAF9475210.1"/>
    <property type="molecule type" value="Genomic_DNA"/>
</dbReference>
<protein>
    <submittedName>
        <fullName evidence="3">Uncharacterized protein</fullName>
    </submittedName>
</protein>
<evidence type="ECO:0000313" key="4">
    <source>
        <dbReference type="Proteomes" id="UP000807469"/>
    </source>
</evidence>
<keyword evidence="2" id="KW-0812">Transmembrane</keyword>
<feature type="transmembrane region" description="Helical" evidence="2">
    <location>
        <begin position="325"/>
        <end position="347"/>
    </location>
</feature>
<gene>
    <name evidence="3" type="ORF">BDN70DRAFT_269490</name>
</gene>
<organism evidence="3 4">
    <name type="scientific">Pholiota conissans</name>
    <dbReference type="NCBI Taxonomy" id="109636"/>
    <lineage>
        <taxon>Eukaryota</taxon>
        <taxon>Fungi</taxon>
        <taxon>Dikarya</taxon>
        <taxon>Basidiomycota</taxon>
        <taxon>Agaricomycotina</taxon>
        <taxon>Agaricomycetes</taxon>
        <taxon>Agaricomycetidae</taxon>
        <taxon>Agaricales</taxon>
        <taxon>Agaricineae</taxon>
        <taxon>Strophariaceae</taxon>
        <taxon>Pholiota</taxon>
    </lineage>
</organism>
<evidence type="ECO:0000313" key="3">
    <source>
        <dbReference type="EMBL" id="KAF9475210.1"/>
    </source>
</evidence>
<dbReference type="CDD" id="cd12087">
    <property type="entry name" value="TM_EGFR-like"/>
    <property type="match status" value="1"/>
</dbReference>
<proteinExistence type="predicted"/>
<feature type="region of interest" description="Disordered" evidence="1">
    <location>
        <begin position="283"/>
        <end position="311"/>
    </location>
</feature>
<dbReference type="OrthoDB" id="3013353at2759"/>
<sequence length="372" mass="39139">MASSSFRRVVIDDTDSLFQYGASWSVESSAARDATVNSGPAFDQTLHRTAANTSLTVNFSGSDFMVSSSVTPILVNDVVQKFPEWECIVDGNSLGVMSIDKGITQPQNNLGICSSVLGDGPHELVLKVTTNAISPFWIDAIQYTPSANADLSNTTFKVYNSDPNIQFSNNDFATGTYGVKLTQTTGATTTFNFVGKSLTWVGYIFAGYANVSSSATYSIDNAPSVSFALPTSGVSFGNSIFFKTPELSLGPHTLVVTHQGNNKTMPLVLDYFFVSNTTAATGAAPTTASTTSGTSTTGSSTTGIGSDTTGSSITSFRSHKNNTGAIIGGVIGSVAVILFAVLAFFLIKRRSGSGSKGPPMKEYRDYEQDGAN</sequence>
<dbReference type="Proteomes" id="UP000807469">
    <property type="component" value="Unassembled WGS sequence"/>
</dbReference>
<comment type="caution">
    <text evidence="3">The sequence shown here is derived from an EMBL/GenBank/DDBJ whole genome shotgun (WGS) entry which is preliminary data.</text>
</comment>
<reference evidence="3" key="1">
    <citation type="submission" date="2020-11" db="EMBL/GenBank/DDBJ databases">
        <authorList>
            <consortium name="DOE Joint Genome Institute"/>
            <person name="Ahrendt S."/>
            <person name="Riley R."/>
            <person name="Andreopoulos W."/>
            <person name="Labutti K."/>
            <person name="Pangilinan J."/>
            <person name="Ruiz-Duenas F.J."/>
            <person name="Barrasa J.M."/>
            <person name="Sanchez-Garcia M."/>
            <person name="Camarero S."/>
            <person name="Miyauchi S."/>
            <person name="Serrano A."/>
            <person name="Linde D."/>
            <person name="Babiker R."/>
            <person name="Drula E."/>
            <person name="Ayuso-Fernandez I."/>
            <person name="Pacheco R."/>
            <person name="Padilla G."/>
            <person name="Ferreira P."/>
            <person name="Barriuso J."/>
            <person name="Kellner H."/>
            <person name="Castanera R."/>
            <person name="Alfaro M."/>
            <person name="Ramirez L."/>
            <person name="Pisabarro A.G."/>
            <person name="Kuo A."/>
            <person name="Tritt A."/>
            <person name="Lipzen A."/>
            <person name="He G."/>
            <person name="Yan M."/>
            <person name="Ng V."/>
            <person name="Cullen D."/>
            <person name="Martin F."/>
            <person name="Rosso M.-N."/>
            <person name="Henrissat B."/>
            <person name="Hibbett D."/>
            <person name="Martinez A.T."/>
            <person name="Grigoriev I.V."/>
        </authorList>
    </citation>
    <scope>NUCLEOTIDE SEQUENCE</scope>
    <source>
        <strain evidence="3">CIRM-BRFM 674</strain>
    </source>
</reference>
<accession>A0A9P6CVZ2</accession>
<keyword evidence="2" id="KW-0472">Membrane</keyword>
<name>A0A9P6CVZ2_9AGAR</name>
<feature type="compositionally biased region" description="Basic and acidic residues" evidence="1">
    <location>
        <begin position="359"/>
        <end position="372"/>
    </location>
</feature>
<feature type="region of interest" description="Disordered" evidence="1">
    <location>
        <begin position="352"/>
        <end position="372"/>
    </location>
</feature>